<dbReference type="Gene3D" id="3.30.70.270">
    <property type="match status" value="1"/>
</dbReference>
<dbReference type="GO" id="GO:0005634">
    <property type="term" value="C:nucleus"/>
    <property type="evidence" value="ECO:0007669"/>
    <property type="project" value="TreeGrafter"/>
</dbReference>
<sequence length="472" mass="51586">MSFNSESRSGDFGSKSKRSFNSTTSKRSYMAVKNQKLQEQFEAEATSSSNSGSNSGKPIFQGVSIFVDGFIVPSSQCLMVASDAHNQPKRSSFFALKSCAVSNDPTTCVTGQVNSKIEDPSLVGGIIKESDLFGQCGYTKHSRPNDSVHGNNTSVKIGEVTCNDGEYGEGNVAEPTISDNANKSTSSAIARPSKRHHSTLVDPNFVENYFKDCFFVLVVIRNHPELQDKSVALCHFDNPRPRGTAKISSTNYPARSYGVRTGIFVRDAKALCPHLTIFPYDFRAYEEVVDQFYNILHKHCNKMQAVSCDEAFLEVRHFEVEDPQFLASIIRKDIVETIGCTASAGISGNLLMACLVTKAAKPDGQCYIPLEKGARLVHRPKTSSVLDILAMTGEVQKSRERCCPILDLHLFHLLLLCCRSTVGKGDLLHGHPGAGGSRSSRHKLFVGHPSRCGCAELGTADKTSWGSRPNSR</sequence>
<dbReference type="InterPro" id="IPR043502">
    <property type="entry name" value="DNA/RNA_pol_sf"/>
</dbReference>
<organism evidence="3 4">
    <name type="scientific">Rhododendron simsii</name>
    <name type="common">Sims's rhododendron</name>
    <dbReference type="NCBI Taxonomy" id="118357"/>
    <lineage>
        <taxon>Eukaryota</taxon>
        <taxon>Viridiplantae</taxon>
        <taxon>Streptophyta</taxon>
        <taxon>Embryophyta</taxon>
        <taxon>Tracheophyta</taxon>
        <taxon>Spermatophyta</taxon>
        <taxon>Magnoliopsida</taxon>
        <taxon>eudicotyledons</taxon>
        <taxon>Gunneridae</taxon>
        <taxon>Pentapetalae</taxon>
        <taxon>asterids</taxon>
        <taxon>Ericales</taxon>
        <taxon>Ericaceae</taxon>
        <taxon>Ericoideae</taxon>
        <taxon>Rhodoreae</taxon>
        <taxon>Rhododendron</taxon>
    </lineage>
</organism>
<dbReference type="GO" id="GO:0006281">
    <property type="term" value="P:DNA repair"/>
    <property type="evidence" value="ECO:0007669"/>
    <property type="project" value="InterPro"/>
</dbReference>
<dbReference type="PANTHER" id="PTHR45990">
    <property type="entry name" value="DNA REPAIR PROTEIN REV1"/>
    <property type="match status" value="1"/>
</dbReference>
<keyword evidence="4" id="KW-1185">Reference proteome</keyword>
<dbReference type="Pfam" id="PF00817">
    <property type="entry name" value="IMS"/>
    <property type="match status" value="1"/>
</dbReference>
<dbReference type="AlphaFoldDB" id="A0A834LKT9"/>
<dbReference type="InterPro" id="IPR043128">
    <property type="entry name" value="Rev_trsase/Diguanyl_cyclase"/>
</dbReference>
<name>A0A834LKT9_RHOSS</name>
<evidence type="ECO:0000313" key="3">
    <source>
        <dbReference type="EMBL" id="KAF7143197.1"/>
    </source>
</evidence>
<protein>
    <recommendedName>
        <fullName evidence="2">UmuC domain-containing protein</fullName>
    </recommendedName>
</protein>
<dbReference type="GO" id="GO:0070987">
    <property type="term" value="P:error-free translesion synthesis"/>
    <property type="evidence" value="ECO:0007669"/>
    <property type="project" value="TreeGrafter"/>
</dbReference>
<dbReference type="GO" id="GO:0003887">
    <property type="term" value="F:DNA-directed DNA polymerase activity"/>
    <property type="evidence" value="ECO:0007669"/>
    <property type="project" value="TreeGrafter"/>
</dbReference>
<dbReference type="GO" id="GO:0017125">
    <property type="term" value="F:deoxycytidyl transferase activity"/>
    <property type="evidence" value="ECO:0007669"/>
    <property type="project" value="TreeGrafter"/>
</dbReference>
<dbReference type="SUPFAM" id="SSF56672">
    <property type="entry name" value="DNA/RNA polymerases"/>
    <property type="match status" value="1"/>
</dbReference>
<dbReference type="OrthoDB" id="427711at2759"/>
<feature type="region of interest" description="Disordered" evidence="1">
    <location>
        <begin position="1"/>
        <end position="27"/>
    </location>
</feature>
<dbReference type="GO" id="GO:0042276">
    <property type="term" value="P:error-prone translesion synthesis"/>
    <property type="evidence" value="ECO:0007669"/>
    <property type="project" value="TreeGrafter"/>
</dbReference>
<evidence type="ECO:0000259" key="2">
    <source>
        <dbReference type="PROSITE" id="PS50173"/>
    </source>
</evidence>
<evidence type="ECO:0000313" key="4">
    <source>
        <dbReference type="Proteomes" id="UP000626092"/>
    </source>
</evidence>
<gene>
    <name evidence="3" type="ORF">RHSIM_Rhsim05G0100000</name>
</gene>
<dbReference type="PANTHER" id="PTHR45990:SF1">
    <property type="entry name" value="DNA REPAIR PROTEIN REV1"/>
    <property type="match status" value="1"/>
</dbReference>
<feature type="domain" description="UmuC" evidence="2">
    <location>
        <begin position="212"/>
        <end position="365"/>
    </location>
</feature>
<proteinExistence type="predicted"/>
<dbReference type="PROSITE" id="PS50173">
    <property type="entry name" value="UMUC"/>
    <property type="match status" value="1"/>
</dbReference>
<dbReference type="EMBL" id="WJXA01000005">
    <property type="protein sequence ID" value="KAF7143197.1"/>
    <property type="molecule type" value="Genomic_DNA"/>
</dbReference>
<dbReference type="Proteomes" id="UP000626092">
    <property type="component" value="Unassembled WGS sequence"/>
</dbReference>
<comment type="caution">
    <text evidence="3">The sequence shown here is derived from an EMBL/GenBank/DDBJ whole genome shotgun (WGS) entry which is preliminary data.</text>
</comment>
<evidence type="ECO:0000256" key="1">
    <source>
        <dbReference type="SAM" id="MobiDB-lite"/>
    </source>
</evidence>
<reference evidence="3" key="1">
    <citation type="submission" date="2019-11" db="EMBL/GenBank/DDBJ databases">
        <authorList>
            <person name="Liu Y."/>
            <person name="Hou J."/>
            <person name="Li T.-Q."/>
            <person name="Guan C.-H."/>
            <person name="Wu X."/>
            <person name="Wu H.-Z."/>
            <person name="Ling F."/>
            <person name="Zhang R."/>
            <person name="Shi X.-G."/>
            <person name="Ren J.-P."/>
            <person name="Chen E.-F."/>
            <person name="Sun J.-M."/>
        </authorList>
    </citation>
    <scope>NUCLEOTIDE SEQUENCE</scope>
    <source>
        <strain evidence="3">Adult_tree_wgs_1</strain>
        <tissue evidence="3">Leaves</tissue>
    </source>
</reference>
<dbReference type="InterPro" id="IPR001126">
    <property type="entry name" value="UmuC"/>
</dbReference>
<accession>A0A834LKT9</accession>
<dbReference type="Gene3D" id="3.40.1170.60">
    <property type="match status" value="1"/>
</dbReference>